<organism evidence="2 3">
    <name type="scientific">Rhynchospora tenuis</name>
    <dbReference type="NCBI Taxonomy" id="198213"/>
    <lineage>
        <taxon>Eukaryota</taxon>
        <taxon>Viridiplantae</taxon>
        <taxon>Streptophyta</taxon>
        <taxon>Embryophyta</taxon>
        <taxon>Tracheophyta</taxon>
        <taxon>Spermatophyta</taxon>
        <taxon>Magnoliopsida</taxon>
        <taxon>Liliopsida</taxon>
        <taxon>Poales</taxon>
        <taxon>Cyperaceae</taxon>
        <taxon>Cyperoideae</taxon>
        <taxon>Rhynchosporeae</taxon>
        <taxon>Rhynchospora</taxon>
    </lineage>
</organism>
<protein>
    <recommendedName>
        <fullName evidence="1">F-box domain-containing protein</fullName>
    </recommendedName>
</protein>
<keyword evidence="3" id="KW-1185">Reference proteome</keyword>
<name>A0AAD6EY12_9POAL</name>
<dbReference type="PANTHER" id="PTHR31639:SF237">
    <property type="entry name" value="F-BOX DOMAIN-CONTAINING PROTEIN"/>
    <property type="match status" value="1"/>
</dbReference>
<dbReference type="EMBL" id="JAMRDG010000001">
    <property type="protein sequence ID" value="KAJ3705446.1"/>
    <property type="molecule type" value="Genomic_DNA"/>
</dbReference>
<dbReference type="PANTHER" id="PTHR31639">
    <property type="entry name" value="F-BOX PROTEIN-LIKE"/>
    <property type="match status" value="1"/>
</dbReference>
<dbReference type="InterPro" id="IPR001810">
    <property type="entry name" value="F-box_dom"/>
</dbReference>
<accession>A0AAD6EY12</accession>
<gene>
    <name evidence="2" type="ORF">LUZ61_009151</name>
</gene>
<sequence>MPELDRISDLSRDIVENILLRLPVREAVKTCCLSNNWRLAWSSISDLVYDKNSISISDTCSHDENLVETTKKMVEFVNKFLSIHDGSIRKFVIADVKPCPEALNGWVEVLMRKEIKEFLVTSQPFYPNNWKVPSTFWNLQCLRDVELSNCIIELPEAFKGFKVLKSLKLERHVCLRTPSVVKAVVCLNTKILPPCKTNLIDLLDCLPNIEALELGGRSTRKEAYYTYCHKPDKWDQYTVFEHLKFVKIVDSFKNHQSVLLFVAFLLSNTPILEELCFECEVEDPEFLEKLVVLKRASKNAKISRGVKTGFGAG</sequence>
<proteinExistence type="predicted"/>
<dbReference type="InterPro" id="IPR036047">
    <property type="entry name" value="F-box-like_dom_sf"/>
</dbReference>
<reference evidence="2 3" key="1">
    <citation type="journal article" date="2022" name="Cell">
        <title>Repeat-based holocentromeres influence genome architecture and karyotype evolution.</title>
        <authorList>
            <person name="Hofstatter P.G."/>
            <person name="Thangavel G."/>
            <person name="Lux T."/>
            <person name="Neumann P."/>
            <person name="Vondrak T."/>
            <person name="Novak P."/>
            <person name="Zhang M."/>
            <person name="Costa L."/>
            <person name="Castellani M."/>
            <person name="Scott A."/>
            <person name="Toegelov H."/>
            <person name="Fuchs J."/>
            <person name="Mata-Sucre Y."/>
            <person name="Dias Y."/>
            <person name="Vanzela A.L.L."/>
            <person name="Huettel B."/>
            <person name="Almeida C.C.S."/>
            <person name="Simkova H."/>
            <person name="Souza G."/>
            <person name="Pedrosa-Harand A."/>
            <person name="Macas J."/>
            <person name="Mayer K.F.X."/>
            <person name="Houben A."/>
            <person name="Marques A."/>
        </authorList>
    </citation>
    <scope>NUCLEOTIDE SEQUENCE [LARGE SCALE GENOMIC DNA]</scope>
    <source>
        <strain evidence="2">RhyTen1mFocal</strain>
    </source>
</reference>
<evidence type="ECO:0000259" key="1">
    <source>
        <dbReference type="Pfam" id="PF00646"/>
    </source>
</evidence>
<dbReference type="AlphaFoldDB" id="A0AAD6EY12"/>
<dbReference type="Pfam" id="PF00646">
    <property type="entry name" value="F-box"/>
    <property type="match status" value="1"/>
</dbReference>
<evidence type="ECO:0000313" key="2">
    <source>
        <dbReference type="EMBL" id="KAJ3705446.1"/>
    </source>
</evidence>
<dbReference type="SUPFAM" id="SSF81383">
    <property type="entry name" value="F-box domain"/>
    <property type="match status" value="1"/>
</dbReference>
<dbReference type="Proteomes" id="UP001210211">
    <property type="component" value="Unassembled WGS sequence"/>
</dbReference>
<comment type="caution">
    <text evidence="2">The sequence shown here is derived from an EMBL/GenBank/DDBJ whole genome shotgun (WGS) entry which is preliminary data.</text>
</comment>
<dbReference type="SUPFAM" id="SSF52047">
    <property type="entry name" value="RNI-like"/>
    <property type="match status" value="1"/>
</dbReference>
<feature type="domain" description="F-box" evidence="1">
    <location>
        <begin position="7"/>
        <end position="44"/>
    </location>
</feature>
<evidence type="ECO:0000313" key="3">
    <source>
        <dbReference type="Proteomes" id="UP001210211"/>
    </source>
</evidence>